<organism evidence="2 3">
    <name type="scientific">Coniella lustricola</name>
    <dbReference type="NCBI Taxonomy" id="2025994"/>
    <lineage>
        <taxon>Eukaryota</taxon>
        <taxon>Fungi</taxon>
        <taxon>Dikarya</taxon>
        <taxon>Ascomycota</taxon>
        <taxon>Pezizomycotina</taxon>
        <taxon>Sordariomycetes</taxon>
        <taxon>Sordariomycetidae</taxon>
        <taxon>Diaporthales</taxon>
        <taxon>Schizoparmaceae</taxon>
        <taxon>Coniella</taxon>
    </lineage>
</organism>
<dbReference type="Pfam" id="PF09724">
    <property type="entry name" value="Dcc1"/>
    <property type="match status" value="1"/>
</dbReference>
<dbReference type="InterPro" id="IPR019128">
    <property type="entry name" value="Dcc1"/>
</dbReference>
<feature type="compositionally biased region" description="Basic residues" evidence="1">
    <location>
        <begin position="14"/>
        <end position="23"/>
    </location>
</feature>
<evidence type="ECO:0000256" key="1">
    <source>
        <dbReference type="SAM" id="MobiDB-lite"/>
    </source>
</evidence>
<protein>
    <submittedName>
        <fullName evidence="2">Uncharacterized protein</fullName>
    </submittedName>
</protein>
<dbReference type="GO" id="GO:0031390">
    <property type="term" value="C:Ctf18 RFC-like complex"/>
    <property type="evidence" value="ECO:0007669"/>
    <property type="project" value="InterPro"/>
</dbReference>
<dbReference type="OrthoDB" id="5199543at2759"/>
<keyword evidence="3" id="KW-1185">Reference proteome</keyword>
<evidence type="ECO:0000313" key="2">
    <source>
        <dbReference type="EMBL" id="PSS02197.1"/>
    </source>
</evidence>
<sequence length="178" mass="19263">MYPSTYLPLPTATHRSRKARTASKHTTNIHTYLHTYTQTNPPTSCILTMQSAQQPATSAGIALNHSPSDQGYKLIELPPDVVALLEEQSSSPTPTTLRLEATPTAGLLKTPQGKIWSLRQKNTSNALILLQAAATAGSSIDAIATVHETVELVPEAERAEAPTTVARGKWHEKFGKTR</sequence>
<evidence type="ECO:0000313" key="3">
    <source>
        <dbReference type="Proteomes" id="UP000241462"/>
    </source>
</evidence>
<accession>A0A2T3AKR0</accession>
<dbReference type="GO" id="GO:0007064">
    <property type="term" value="P:mitotic sister chromatid cohesion"/>
    <property type="evidence" value="ECO:0007669"/>
    <property type="project" value="InterPro"/>
</dbReference>
<reference evidence="2 3" key="1">
    <citation type="journal article" date="2018" name="Mycol. Prog.">
        <title>Coniella lustricola, a new species from submerged detritus.</title>
        <authorList>
            <person name="Raudabaugh D.B."/>
            <person name="Iturriaga T."/>
            <person name="Carver A."/>
            <person name="Mondo S."/>
            <person name="Pangilinan J."/>
            <person name="Lipzen A."/>
            <person name="He G."/>
            <person name="Amirebrahimi M."/>
            <person name="Grigoriev I.V."/>
            <person name="Miller A.N."/>
        </authorList>
    </citation>
    <scope>NUCLEOTIDE SEQUENCE [LARGE SCALE GENOMIC DNA]</scope>
    <source>
        <strain evidence="2 3">B22-T-1</strain>
    </source>
</reference>
<name>A0A2T3AKR0_9PEZI</name>
<dbReference type="InParanoid" id="A0A2T3AKR0"/>
<feature type="region of interest" description="Disordered" evidence="1">
    <location>
        <begin position="1"/>
        <end position="24"/>
    </location>
</feature>
<dbReference type="EMBL" id="KZ678379">
    <property type="protein sequence ID" value="PSS02197.1"/>
    <property type="molecule type" value="Genomic_DNA"/>
</dbReference>
<dbReference type="STRING" id="2025994.A0A2T3AKR0"/>
<proteinExistence type="predicted"/>
<dbReference type="Proteomes" id="UP000241462">
    <property type="component" value="Unassembled WGS sequence"/>
</dbReference>
<dbReference type="AlphaFoldDB" id="A0A2T3AKR0"/>
<gene>
    <name evidence="2" type="ORF">BD289DRAFT_273140</name>
</gene>